<evidence type="ECO:0000256" key="1">
    <source>
        <dbReference type="SAM" id="Phobius"/>
    </source>
</evidence>
<name>A0A3L7ZJQ4_PARDI</name>
<feature type="transmembrane region" description="Helical" evidence="1">
    <location>
        <begin position="183"/>
        <end position="206"/>
    </location>
</feature>
<dbReference type="EMBL" id="RAYI01000059">
    <property type="protein sequence ID" value="RLT72134.1"/>
    <property type="molecule type" value="Genomic_DNA"/>
</dbReference>
<evidence type="ECO:0000313" key="3">
    <source>
        <dbReference type="Proteomes" id="UP000278164"/>
    </source>
</evidence>
<keyword evidence="1" id="KW-0812">Transmembrane</keyword>
<sequence>MVRLKQYIGFGLYLTLNMFFILFFLIVQSDFIISGLFLVWANMTVYAVRDLKSKGMLFAFCVAFFSFLMGRHLLSYYFNYEVEVFSEEINTHAELCMLLSLLTVFFSYIFFYVRNRRKNKQSHAEYVLPDRYIKIIRKYSLRIFWVAFVFSVIYAIFIVVLVHTIGYLASYTVEGKEMMRGNYLLLTLNRIEQALPVAFCCYLATFPERKSCNKICMFYFLYLALTLLGGQRGPFILGTLFLMIYYFYRNKREGEIWIKKSWIRMGLIAFPFLLAGLGIFSKIRTGDKIEFSNVGDSIVDFVYNNGVSVNVIKRSYELDSRLRSDRFYSLHFLHDGVFGLVFGSDGAGNNADKATEGYHLAHALPYLMFRDKYLEGAGTGTSYIAELYHDFGYIGIVLGNVIYGFLLASLAKFDKNKPFNTSVKLLIITRLLWAPRGGFTEFITILSLPATIFIYVAVFFGAFLVFNIPRRRYTKLGVG</sequence>
<feature type="transmembrane region" description="Helical" evidence="1">
    <location>
        <begin position="31"/>
        <end position="48"/>
    </location>
</feature>
<protein>
    <submittedName>
        <fullName evidence="2">O-antigen polysaccharide polymerase Wzy</fullName>
    </submittedName>
</protein>
<keyword evidence="1" id="KW-0472">Membrane</keyword>
<feature type="transmembrane region" description="Helical" evidence="1">
    <location>
        <begin position="55"/>
        <end position="77"/>
    </location>
</feature>
<proteinExistence type="predicted"/>
<feature type="transmembrane region" description="Helical" evidence="1">
    <location>
        <begin position="262"/>
        <end position="280"/>
    </location>
</feature>
<feature type="transmembrane region" description="Helical" evidence="1">
    <location>
        <begin position="218"/>
        <end position="247"/>
    </location>
</feature>
<dbReference type="Proteomes" id="UP000278164">
    <property type="component" value="Unassembled WGS sequence"/>
</dbReference>
<gene>
    <name evidence="2" type="ORF">D7V78_17490</name>
</gene>
<dbReference type="AlphaFoldDB" id="A0A3L7ZJQ4"/>
<comment type="caution">
    <text evidence="2">The sequence shown here is derived from an EMBL/GenBank/DDBJ whole genome shotgun (WGS) entry which is preliminary data.</text>
</comment>
<organism evidence="2 3">
    <name type="scientific">Parabacteroides distasonis</name>
    <dbReference type="NCBI Taxonomy" id="823"/>
    <lineage>
        <taxon>Bacteria</taxon>
        <taxon>Pseudomonadati</taxon>
        <taxon>Bacteroidota</taxon>
        <taxon>Bacteroidia</taxon>
        <taxon>Bacteroidales</taxon>
        <taxon>Tannerellaceae</taxon>
        <taxon>Parabacteroides</taxon>
    </lineage>
</organism>
<dbReference type="InterPro" id="IPR029468">
    <property type="entry name" value="O-ag_pol_Wzy"/>
</dbReference>
<keyword evidence="1" id="KW-1133">Transmembrane helix</keyword>
<accession>A0A3L7ZJQ4</accession>
<feature type="transmembrane region" description="Helical" evidence="1">
    <location>
        <begin position="143"/>
        <end position="163"/>
    </location>
</feature>
<feature type="transmembrane region" description="Helical" evidence="1">
    <location>
        <begin position="7"/>
        <end position="25"/>
    </location>
</feature>
<feature type="transmembrane region" description="Helical" evidence="1">
    <location>
        <begin position="442"/>
        <end position="466"/>
    </location>
</feature>
<feature type="transmembrane region" description="Helical" evidence="1">
    <location>
        <begin position="391"/>
        <end position="411"/>
    </location>
</feature>
<dbReference type="RefSeq" id="WP_121737255.1">
    <property type="nucleotide sequence ID" value="NZ_QXXG01000055.1"/>
</dbReference>
<feature type="transmembrane region" description="Helical" evidence="1">
    <location>
        <begin position="89"/>
        <end position="113"/>
    </location>
</feature>
<dbReference type="OrthoDB" id="1938692at2"/>
<dbReference type="Pfam" id="PF14296">
    <property type="entry name" value="O-ag_pol_Wzy"/>
    <property type="match status" value="1"/>
</dbReference>
<evidence type="ECO:0000313" key="2">
    <source>
        <dbReference type="EMBL" id="RLT72134.1"/>
    </source>
</evidence>
<reference evidence="2 3" key="1">
    <citation type="submission" date="2018-09" db="EMBL/GenBank/DDBJ databases">
        <title>Murine metabolic-syndrome-specific gut microbial biobank.</title>
        <authorList>
            <person name="Liu C."/>
        </authorList>
    </citation>
    <scope>NUCLEOTIDE SEQUENCE [LARGE SCALE GENOMIC DNA]</scope>
    <source>
        <strain evidence="2 3">8-P5</strain>
    </source>
</reference>
<dbReference type="NCBIfam" id="TIGR04370">
    <property type="entry name" value="glyco_rpt_poly"/>
    <property type="match status" value="1"/>
</dbReference>